<evidence type="ECO:0000313" key="3">
    <source>
        <dbReference type="Proteomes" id="UP000604046"/>
    </source>
</evidence>
<dbReference type="SUPFAM" id="SSF56219">
    <property type="entry name" value="DNase I-like"/>
    <property type="match status" value="1"/>
</dbReference>
<dbReference type="EMBL" id="CAJNDS010002848">
    <property type="protein sequence ID" value="CAE7618280.1"/>
    <property type="molecule type" value="Genomic_DNA"/>
</dbReference>
<keyword evidence="1" id="KW-0472">Membrane</keyword>
<feature type="transmembrane region" description="Helical" evidence="1">
    <location>
        <begin position="21"/>
        <end position="41"/>
    </location>
</feature>
<evidence type="ECO:0000256" key="1">
    <source>
        <dbReference type="SAM" id="Phobius"/>
    </source>
</evidence>
<protein>
    <recommendedName>
        <fullName evidence="4">Endonuclease/exonuclease/phosphatase domain-containing protein</fullName>
    </recommendedName>
</protein>
<accession>A0A812VB24</accession>
<name>A0A812VB24_9DINO</name>
<organism evidence="2 3">
    <name type="scientific">Symbiodinium natans</name>
    <dbReference type="NCBI Taxonomy" id="878477"/>
    <lineage>
        <taxon>Eukaryota</taxon>
        <taxon>Sar</taxon>
        <taxon>Alveolata</taxon>
        <taxon>Dinophyceae</taxon>
        <taxon>Suessiales</taxon>
        <taxon>Symbiodiniaceae</taxon>
        <taxon>Symbiodinium</taxon>
    </lineage>
</organism>
<keyword evidence="3" id="KW-1185">Reference proteome</keyword>
<comment type="caution">
    <text evidence="2">The sequence shown here is derived from an EMBL/GenBank/DDBJ whole genome shotgun (WGS) entry which is preliminary data.</text>
</comment>
<gene>
    <name evidence="2" type="ORF">SNAT2548_LOCUS35140</name>
</gene>
<dbReference type="InterPro" id="IPR036691">
    <property type="entry name" value="Endo/exonu/phosph_ase_sf"/>
</dbReference>
<reference evidence="2" key="1">
    <citation type="submission" date="2021-02" db="EMBL/GenBank/DDBJ databases">
        <authorList>
            <person name="Dougan E. K."/>
            <person name="Rhodes N."/>
            <person name="Thang M."/>
            <person name="Chan C."/>
        </authorList>
    </citation>
    <scope>NUCLEOTIDE SEQUENCE</scope>
</reference>
<keyword evidence="1" id="KW-1133">Transmembrane helix</keyword>
<dbReference type="AlphaFoldDB" id="A0A812VB24"/>
<evidence type="ECO:0008006" key="4">
    <source>
        <dbReference type="Google" id="ProtNLM"/>
    </source>
</evidence>
<keyword evidence="1" id="KW-0812">Transmembrane</keyword>
<proteinExistence type="predicted"/>
<dbReference type="OrthoDB" id="414666at2759"/>
<sequence length="322" mass="36214">MENAPMENTDMASQAEGKQSLLAIAYVLLVPYLSMDAFPWLTREETTLFLDLFDFHSLSLSGPKSGRRVKCDASGVRVATDAPLSREPVHRLQYERFRAKPGARHQLQASDSDFSTLFQRAMLRRAVSTLPVMGIVYRCQQMGVAATAVPQHGDGMTHGWTAKRAYRRARHRAGISGGTWYNGRWHTAQSLGAIATTPMTPKTRTSPTRSPQSLSNRLRICSHNVGMLSTDAHDELMSWLQMKQHQYDVICIQETGWSLEHIYVNGPWYVVSSGHSTDRNSGVMVLIARRLLPSDRIRYAAIIPGRILHVKLEFSNHHVDVF</sequence>
<dbReference type="Gene3D" id="3.60.10.10">
    <property type="entry name" value="Endonuclease/exonuclease/phosphatase"/>
    <property type="match status" value="1"/>
</dbReference>
<dbReference type="Proteomes" id="UP000604046">
    <property type="component" value="Unassembled WGS sequence"/>
</dbReference>
<evidence type="ECO:0000313" key="2">
    <source>
        <dbReference type="EMBL" id="CAE7618280.1"/>
    </source>
</evidence>